<sequence>MAKYEGLLDFRVRWFPFQLNPLASYEGENKLQMYNDKFGPGRVAQMIPMMTRTYAEEGLPPYNMDGLTGNTLNSHRLLLWAAEAHGLQAQNRLVDELFKGLGLAGPWWVRPPGPGGCGGWGLGYFTGARFINDRAFLLEAAAAAGLPSDAAAKVLDDPESYLEETQQELRRYPGVTGVPHFVIRAAGDQRPLARLGGAQPPEEFQEVFEGIVARAQPGGPGAKAAAAPAGADGAACGVGGGGGAC</sequence>
<dbReference type="Pfam" id="PF01323">
    <property type="entry name" value="DSBA"/>
    <property type="match status" value="1"/>
</dbReference>
<protein>
    <recommendedName>
        <fullName evidence="1">DSBA-like thioredoxin domain-containing protein</fullName>
    </recommendedName>
</protein>
<evidence type="ECO:0000259" key="1">
    <source>
        <dbReference type="Pfam" id="PF01323"/>
    </source>
</evidence>
<proteinExistence type="predicted"/>
<organism evidence="2 3">
    <name type="scientific">Monoraphidium neglectum</name>
    <dbReference type="NCBI Taxonomy" id="145388"/>
    <lineage>
        <taxon>Eukaryota</taxon>
        <taxon>Viridiplantae</taxon>
        <taxon>Chlorophyta</taxon>
        <taxon>core chlorophytes</taxon>
        <taxon>Chlorophyceae</taxon>
        <taxon>CS clade</taxon>
        <taxon>Sphaeropleales</taxon>
        <taxon>Selenastraceae</taxon>
        <taxon>Monoraphidium</taxon>
    </lineage>
</organism>
<dbReference type="InterPro" id="IPR036249">
    <property type="entry name" value="Thioredoxin-like_sf"/>
</dbReference>
<keyword evidence="3" id="KW-1185">Reference proteome</keyword>
<dbReference type="RefSeq" id="XP_013900616.1">
    <property type="nucleotide sequence ID" value="XM_014045162.1"/>
</dbReference>
<dbReference type="AlphaFoldDB" id="A0A0D2MM33"/>
<dbReference type="GeneID" id="25739244"/>
<dbReference type="OrthoDB" id="1930760at2759"/>
<dbReference type="STRING" id="145388.A0A0D2MM33"/>
<dbReference type="PANTHER" id="PTHR13887">
    <property type="entry name" value="GLUTATHIONE S-TRANSFERASE KAPPA"/>
    <property type="match status" value="1"/>
</dbReference>
<reference evidence="2 3" key="1">
    <citation type="journal article" date="2013" name="BMC Genomics">
        <title>Reconstruction of the lipid metabolism for the microalga Monoraphidium neglectum from its genome sequence reveals characteristics suitable for biofuel production.</title>
        <authorList>
            <person name="Bogen C."/>
            <person name="Al-Dilaimi A."/>
            <person name="Albersmeier A."/>
            <person name="Wichmann J."/>
            <person name="Grundmann M."/>
            <person name="Rupp O."/>
            <person name="Lauersen K.J."/>
            <person name="Blifernez-Klassen O."/>
            <person name="Kalinowski J."/>
            <person name="Goesmann A."/>
            <person name="Mussgnug J.H."/>
            <person name="Kruse O."/>
        </authorList>
    </citation>
    <scope>NUCLEOTIDE SEQUENCE [LARGE SCALE GENOMIC DNA]</scope>
    <source>
        <strain evidence="2 3">SAG 48.87</strain>
    </source>
</reference>
<dbReference type="Proteomes" id="UP000054498">
    <property type="component" value="Unassembled WGS sequence"/>
</dbReference>
<dbReference type="PANTHER" id="PTHR13887:SF41">
    <property type="entry name" value="THIOREDOXIN SUPERFAMILY PROTEIN"/>
    <property type="match status" value="1"/>
</dbReference>
<dbReference type="EMBL" id="KK101245">
    <property type="protein sequence ID" value="KIZ01597.1"/>
    <property type="molecule type" value="Genomic_DNA"/>
</dbReference>
<dbReference type="Gene3D" id="3.40.30.10">
    <property type="entry name" value="Glutaredoxin"/>
    <property type="match status" value="1"/>
</dbReference>
<accession>A0A0D2MM33</accession>
<evidence type="ECO:0000313" key="3">
    <source>
        <dbReference type="Proteomes" id="UP000054498"/>
    </source>
</evidence>
<dbReference type="GO" id="GO:0016491">
    <property type="term" value="F:oxidoreductase activity"/>
    <property type="evidence" value="ECO:0007669"/>
    <property type="project" value="InterPro"/>
</dbReference>
<dbReference type="InterPro" id="IPR001853">
    <property type="entry name" value="DSBA-like_thioredoxin_dom"/>
</dbReference>
<dbReference type="KEGG" id="mng:MNEG_6368"/>
<name>A0A0D2MM33_9CHLO</name>
<dbReference type="SUPFAM" id="SSF52833">
    <property type="entry name" value="Thioredoxin-like"/>
    <property type="match status" value="1"/>
</dbReference>
<feature type="domain" description="DSBA-like thioredoxin" evidence="1">
    <location>
        <begin position="124"/>
        <end position="207"/>
    </location>
</feature>
<evidence type="ECO:0000313" key="2">
    <source>
        <dbReference type="EMBL" id="KIZ01597.1"/>
    </source>
</evidence>
<gene>
    <name evidence="2" type="ORF">MNEG_6368</name>
</gene>